<evidence type="ECO:0000313" key="3">
    <source>
        <dbReference type="Proteomes" id="UP001488805"/>
    </source>
</evidence>
<reference evidence="2 3" key="1">
    <citation type="journal article" date="2024" name="Genome Biol. Evol.">
        <title>Chromosome-level genome assembly of the viviparous eelpout Zoarces viviparus.</title>
        <authorList>
            <person name="Fuhrmann N."/>
            <person name="Brasseur M.V."/>
            <person name="Bakowski C.E."/>
            <person name="Podsiadlowski L."/>
            <person name="Prost S."/>
            <person name="Krehenwinkel H."/>
            <person name="Mayer C."/>
        </authorList>
    </citation>
    <scope>NUCLEOTIDE SEQUENCE [LARGE SCALE GENOMIC DNA]</scope>
    <source>
        <strain evidence="2">NO-MEL_2022_Ind0_liver</strain>
    </source>
</reference>
<dbReference type="EMBL" id="JBCEZU010000067">
    <property type="protein sequence ID" value="KAK9533863.1"/>
    <property type="molecule type" value="Genomic_DNA"/>
</dbReference>
<dbReference type="AlphaFoldDB" id="A0AAW1FGB5"/>
<sequence>MSLPPHRCSPLLTPPHRDRRQRVPKPPPPGTALRTQPCRAVTLGIVLPARLIRLQRFTKGGEYAMIFPTGPHWHLAASEPGGR</sequence>
<dbReference type="Proteomes" id="UP001488805">
    <property type="component" value="Unassembled WGS sequence"/>
</dbReference>
<gene>
    <name evidence="2" type="ORF">VZT92_008956</name>
</gene>
<protein>
    <submittedName>
        <fullName evidence="2">Uncharacterized protein</fullName>
    </submittedName>
</protein>
<keyword evidence="3" id="KW-1185">Reference proteome</keyword>
<proteinExistence type="predicted"/>
<organism evidence="2 3">
    <name type="scientific">Zoarces viviparus</name>
    <name type="common">Viviparous eelpout</name>
    <name type="synonym">Blennius viviparus</name>
    <dbReference type="NCBI Taxonomy" id="48416"/>
    <lineage>
        <taxon>Eukaryota</taxon>
        <taxon>Metazoa</taxon>
        <taxon>Chordata</taxon>
        <taxon>Craniata</taxon>
        <taxon>Vertebrata</taxon>
        <taxon>Euteleostomi</taxon>
        <taxon>Actinopterygii</taxon>
        <taxon>Neopterygii</taxon>
        <taxon>Teleostei</taxon>
        <taxon>Neoteleostei</taxon>
        <taxon>Acanthomorphata</taxon>
        <taxon>Eupercaria</taxon>
        <taxon>Perciformes</taxon>
        <taxon>Cottioidei</taxon>
        <taxon>Zoarcales</taxon>
        <taxon>Zoarcidae</taxon>
        <taxon>Zoarcinae</taxon>
        <taxon>Zoarces</taxon>
    </lineage>
</organism>
<comment type="caution">
    <text evidence="2">The sequence shown here is derived from an EMBL/GenBank/DDBJ whole genome shotgun (WGS) entry which is preliminary data.</text>
</comment>
<evidence type="ECO:0000313" key="2">
    <source>
        <dbReference type="EMBL" id="KAK9533863.1"/>
    </source>
</evidence>
<feature type="region of interest" description="Disordered" evidence="1">
    <location>
        <begin position="1"/>
        <end position="35"/>
    </location>
</feature>
<accession>A0AAW1FGB5</accession>
<name>A0AAW1FGB5_ZOAVI</name>
<evidence type="ECO:0000256" key="1">
    <source>
        <dbReference type="SAM" id="MobiDB-lite"/>
    </source>
</evidence>